<feature type="domain" description="DUF6924" evidence="1">
    <location>
        <begin position="13"/>
        <end position="82"/>
    </location>
</feature>
<dbReference type="InterPro" id="IPR053832">
    <property type="entry name" value="DUF6924"/>
</dbReference>
<sequence length="96" mass="10740">MWRGERRWRLNGRCQAAATYVSDLRYADVSIQALIGEEADTEEDDKLTYVFLADATTMTDPSSPLLAIDLYDEPGRTFGSWPAGTPRFPPIRASPT</sequence>
<dbReference type="EMBL" id="BAAAZA010000025">
    <property type="protein sequence ID" value="GAA3889449.1"/>
    <property type="molecule type" value="Genomic_DNA"/>
</dbReference>
<name>A0ABP7KXL2_9ACTN</name>
<reference evidence="3" key="1">
    <citation type="journal article" date="2019" name="Int. J. Syst. Evol. Microbiol.">
        <title>The Global Catalogue of Microorganisms (GCM) 10K type strain sequencing project: providing services to taxonomists for standard genome sequencing and annotation.</title>
        <authorList>
            <consortium name="The Broad Institute Genomics Platform"/>
            <consortium name="The Broad Institute Genome Sequencing Center for Infectious Disease"/>
            <person name="Wu L."/>
            <person name="Ma J."/>
        </authorList>
    </citation>
    <scope>NUCLEOTIDE SEQUENCE [LARGE SCALE GENOMIC DNA]</scope>
    <source>
        <strain evidence="3">JCM 16578</strain>
    </source>
</reference>
<gene>
    <name evidence="2" type="ORF">GCM10022207_66170</name>
</gene>
<protein>
    <recommendedName>
        <fullName evidence="1">DUF6924 domain-containing protein</fullName>
    </recommendedName>
</protein>
<proteinExistence type="predicted"/>
<dbReference type="Pfam" id="PF21962">
    <property type="entry name" value="DUF6924"/>
    <property type="match status" value="1"/>
</dbReference>
<dbReference type="Proteomes" id="UP001501563">
    <property type="component" value="Unassembled WGS sequence"/>
</dbReference>
<dbReference type="RefSeq" id="WP_384734047.1">
    <property type="nucleotide sequence ID" value="NZ_BAAAZA010000025.1"/>
</dbReference>
<comment type="caution">
    <text evidence="2">The sequence shown here is derived from an EMBL/GenBank/DDBJ whole genome shotgun (WGS) entry which is preliminary data.</text>
</comment>
<evidence type="ECO:0000313" key="2">
    <source>
        <dbReference type="EMBL" id="GAA3889449.1"/>
    </source>
</evidence>
<keyword evidence="3" id="KW-1185">Reference proteome</keyword>
<evidence type="ECO:0000313" key="3">
    <source>
        <dbReference type="Proteomes" id="UP001501563"/>
    </source>
</evidence>
<organism evidence="2 3">
    <name type="scientific">Streptomyces lannensis</name>
    <dbReference type="NCBI Taxonomy" id="766498"/>
    <lineage>
        <taxon>Bacteria</taxon>
        <taxon>Bacillati</taxon>
        <taxon>Actinomycetota</taxon>
        <taxon>Actinomycetes</taxon>
        <taxon>Kitasatosporales</taxon>
        <taxon>Streptomycetaceae</taxon>
        <taxon>Streptomyces</taxon>
    </lineage>
</organism>
<accession>A0ABP7KXL2</accession>
<evidence type="ECO:0000259" key="1">
    <source>
        <dbReference type="Pfam" id="PF21962"/>
    </source>
</evidence>